<evidence type="ECO:0000313" key="2">
    <source>
        <dbReference type="Proteomes" id="UP000826656"/>
    </source>
</evidence>
<gene>
    <name evidence="1" type="ORF">KY290_025088</name>
</gene>
<sequence length="111" mass="12735">MSLKGGFMHIEENHFKDRFSQCFRQQTNREVLGRLANSLQSSASAYDTGSSQTYHVFDKLPMKYKFVEPMALITKNDVEFEPFEEIETPLIGNANSVEVNLVHEPSFITED</sequence>
<dbReference type="Proteomes" id="UP000826656">
    <property type="component" value="Unassembled WGS sequence"/>
</dbReference>
<evidence type="ECO:0000313" key="1">
    <source>
        <dbReference type="EMBL" id="KAH0754818.1"/>
    </source>
</evidence>
<organism evidence="1 2">
    <name type="scientific">Solanum tuberosum</name>
    <name type="common">Potato</name>
    <dbReference type="NCBI Taxonomy" id="4113"/>
    <lineage>
        <taxon>Eukaryota</taxon>
        <taxon>Viridiplantae</taxon>
        <taxon>Streptophyta</taxon>
        <taxon>Embryophyta</taxon>
        <taxon>Tracheophyta</taxon>
        <taxon>Spermatophyta</taxon>
        <taxon>Magnoliopsida</taxon>
        <taxon>eudicotyledons</taxon>
        <taxon>Gunneridae</taxon>
        <taxon>Pentapetalae</taxon>
        <taxon>asterids</taxon>
        <taxon>lamiids</taxon>
        <taxon>Solanales</taxon>
        <taxon>Solanaceae</taxon>
        <taxon>Solanoideae</taxon>
        <taxon>Solaneae</taxon>
        <taxon>Solanum</taxon>
    </lineage>
</organism>
<proteinExistence type="predicted"/>
<protein>
    <submittedName>
        <fullName evidence="1">Uncharacterized protein</fullName>
    </submittedName>
</protein>
<name>A0ABQ7USN6_SOLTU</name>
<reference evidence="1 2" key="1">
    <citation type="journal article" date="2021" name="bioRxiv">
        <title>Chromosome-scale and haplotype-resolved genome assembly of a tetraploid potato cultivar.</title>
        <authorList>
            <person name="Sun H."/>
            <person name="Jiao W.-B."/>
            <person name="Krause K."/>
            <person name="Campoy J.A."/>
            <person name="Goel M."/>
            <person name="Folz-Donahue K."/>
            <person name="Kukat C."/>
            <person name="Huettel B."/>
            <person name="Schneeberger K."/>
        </authorList>
    </citation>
    <scope>NUCLEOTIDE SEQUENCE [LARGE SCALE GENOMIC DNA]</scope>
    <source>
        <strain evidence="1">SolTubOtavaFocal</strain>
        <tissue evidence="1">Leaves</tissue>
    </source>
</reference>
<accession>A0ABQ7USN6</accession>
<dbReference type="EMBL" id="JAIVGD010000018">
    <property type="protein sequence ID" value="KAH0754818.1"/>
    <property type="molecule type" value="Genomic_DNA"/>
</dbReference>
<comment type="caution">
    <text evidence="1">The sequence shown here is derived from an EMBL/GenBank/DDBJ whole genome shotgun (WGS) entry which is preliminary data.</text>
</comment>
<keyword evidence="2" id="KW-1185">Reference proteome</keyword>